<keyword evidence="3" id="KW-0804">Transcription</keyword>
<dbReference type="InterPro" id="IPR046360">
    <property type="entry name" value="T-box_DNA-bd"/>
</dbReference>
<name>A0A194PPS3_PAPXU</name>
<dbReference type="GO" id="GO:0003677">
    <property type="term" value="F:DNA binding"/>
    <property type="evidence" value="ECO:0007669"/>
    <property type="project" value="UniProtKB-UniRule"/>
</dbReference>
<evidence type="ECO:0000259" key="7">
    <source>
        <dbReference type="PROSITE" id="PS50252"/>
    </source>
</evidence>
<evidence type="ECO:0000256" key="6">
    <source>
        <dbReference type="SAM" id="MobiDB-lite"/>
    </source>
</evidence>
<evidence type="ECO:0000256" key="5">
    <source>
        <dbReference type="PROSITE-ProRule" id="PRU00201"/>
    </source>
</evidence>
<dbReference type="GO" id="GO:0006357">
    <property type="term" value="P:regulation of transcription by RNA polymerase II"/>
    <property type="evidence" value="ECO:0007669"/>
    <property type="project" value="UniProtKB-ARBA"/>
</dbReference>
<dbReference type="EMBL" id="KQ459598">
    <property type="protein sequence ID" value="KPI94734.1"/>
    <property type="molecule type" value="Genomic_DNA"/>
</dbReference>
<keyword evidence="9" id="KW-1185">Reference proteome</keyword>
<protein>
    <submittedName>
        <fullName evidence="8">T-box protein H15</fullName>
    </submittedName>
</protein>
<feature type="region of interest" description="Disordered" evidence="6">
    <location>
        <begin position="273"/>
        <end position="359"/>
    </location>
</feature>
<dbReference type="PROSITE" id="PS50252">
    <property type="entry name" value="TBOX_3"/>
    <property type="match status" value="1"/>
</dbReference>
<dbReference type="STRING" id="66420.A0A194PPS3"/>
<evidence type="ECO:0000256" key="4">
    <source>
        <dbReference type="ARBA" id="ARBA00023242"/>
    </source>
</evidence>
<comment type="caution">
    <text evidence="5">Lacks conserved residue(s) required for the propagation of feature annotation.</text>
</comment>
<evidence type="ECO:0000256" key="2">
    <source>
        <dbReference type="ARBA" id="ARBA00023125"/>
    </source>
</evidence>
<reference evidence="8 9" key="1">
    <citation type="journal article" date="2015" name="Nat. Commun.">
        <title>Outbred genome sequencing and CRISPR/Cas9 gene editing in butterflies.</title>
        <authorList>
            <person name="Li X."/>
            <person name="Fan D."/>
            <person name="Zhang W."/>
            <person name="Liu G."/>
            <person name="Zhang L."/>
            <person name="Zhao L."/>
            <person name="Fang X."/>
            <person name="Chen L."/>
            <person name="Dong Y."/>
            <person name="Chen Y."/>
            <person name="Ding Y."/>
            <person name="Zhao R."/>
            <person name="Feng M."/>
            <person name="Zhu Y."/>
            <person name="Feng Y."/>
            <person name="Jiang X."/>
            <person name="Zhu D."/>
            <person name="Xiang H."/>
            <person name="Feng X."/>
            <person name="Li S."/>
            <person name="Wang J."/>
            <person name="Zhang G."/>
            <person name="Kronforst M.R."/>
            <person name="Wang W."/>
        </authorList>
    </citation>
    <scope>NUCLEOTIDE SEQUENCE [LARGE SCALE GENOMIC DNA]</scope>
    <source>
        <strain evidence="8">Ya'a_city_454_Px</strain>
        <tissue evidence="8">Whole body</tissue>
    </source>
</reference>
<feature type="domain" description="T-box" evidence="7">
    <location>
        <begin position="373"/>
        <end position="396"/>
    </location>
</feature>
<feature type="compositionally biased region" description="Low complexity" evidence="6">
    <location>
        <begin position="193"/>
        <end position="204"/>
    </location>
</feature>
<gene>
    <name evidence="8" type="ORF">RR46_05986</name>
</gene>
<comment type="subcellular location">
    <subcellularLocation>
        <location evidence="5">Nucleus</location>
    </subcellularLocation>
</comment>
<evidence type="ECO:0000256" key="1">
    <source>
        <dbReference type="ARBA" id="ARBA00023015"/>
    </source>
</evidence>
<feature type="compositionally biased region" description="Low complexity" evidence="6">
    <location>
        <begin position="291"/>
        <end position="310"/>
    </location>
</feature>
<dbReference type="SUPFAM" id="SSF49417">
    <property type="entry name" value="p53-like transcription factors"/>
    <property type="match status" value="1"/>
</dbReference>
<organism evidence="8 9">
    <name type="scientific">Papilio xuthus</name>
    <name type="common">Asian swallowtail butterfly</name>
    <dbReference type="NCBI Taxonomy" id="66420"/>
    <lineage>
        <taxon>Eukaryota</taxon>
        <taxon>Metazoa</taxon>
        <taxon>Ecdysozoa</taxon>
        <taxon>Arthropoda</taxon>
        <taxon>Hexapoda</taxon>
        <taxon>Insecta</taxon>
        <taxon>Pterygota</taxon>
        <taxon>Neoptera</taxon>
        <taxon>Endopterygota</taxon>
        <taxon>Lepidoptera</taxon>
        <taxon>Glossata</taxon>
        <taxon>Ditrysia</taxon>
        <taxon>Papilionoidea</taxon>
        <taxon>Papilionidae</taxon>
        <taxon>Papilioninae</taxon>
        <taxon>Papilio</taxon>
    </lineage>
</organism>
<keyword evidence="2 5" id="KW-0238">DNA-binding</keyword>
<proteinExistence type="predicted"/>
<sequence length="396" mass="42344">MTEGKTVLLVSEARRPAVCVCLGRWAQQRGAAGRRRTHPQLVRNWSSIKRHSIRLGTHSRVRAPQREYCLPMYTTSTTMIYEPPRTHKSGDNALKDTKGAKEKLVSVAARRALRAKGALYFGAPAQPARCRAGSKLKLIRRAGGRNTTPRSAAYIFGVSGYVRGVWGSCGVRRGAATAGRAGTGRAPPRPRSAPRAPTAPAPRSVRARPPHRNASRMHSLGIVVVRDVSDVGGVRGLRALLMAVAGARPGRMLAEEGRTRATDFSIAAIMARSAAEPRSPGASSPTHNGVSSRQSSPASLSSAASSCRSPAPDEDVEVDVEQCSDGERDASDHAAPSPAPSSELGERDTPSPARPLPATSCNCEELLTVDCQLETKELWDKFHDLGTEMIITKTGR</sequence>
<evidence type="ECO:0000313" key="8">
    <source>
        <dbReference type="EMBL" id="KPI94734.1"/>
    </source>
</evidence>
<accession>A0A194PPS3</accession>
<dbReference type="GO" id="GO:0045893">
    <property type="term" value="P:positive regulation of DNA-templated transcription"/>
    <property type="evidence" value="ECO:0007669"/>
    <property type="project" value="InterPro"/>
</dbReference>
<evidence type="ECO:0000313" key="9">
    <source>
        <dbReference type="Proteomes" id="UP000053268"/>
    </source>
</evidence>
<dbReference type="InterPro" id="IPR036960">
    <property type="entry name" value="T-box_sf"/>
</dbReference>
<feature type="compositionally biased region" description="Basic residues" evidence="6">
    <location>
        <begin position="205"/>
        <end position="214"/>
    </location>
</feature>
<feature type="region of interest" description="Disordered" evidence="6">
    <location>
        <begin position="176"/>
        <end position="214"/>
    </location>
</feature>
<dbReference type="Proteomes" id="UP000053268">
    <property type="component" value="Unassembled WGS sequence"/>
</dbReference>
<dbReference type="InterPro" id="IPR008967">
    <property type="entry name" value="p53-like_TF_DNA-bd_sf"/>
</dbReference>
<feature type="compositionally biased region" description="Acidic residues" evidence="6">
    <location>
        <begin position="312"/>
        <end position="324"/>
    </location>
</feature>
<dbReference type="Gene3D" id="2.60.40.820">
    <property type="entry name" value="Transcription factor, T-box"/>
    <property type="match status" value="1"/>
</dbReference>
<feature type="compositionally biased region" description="Low complexity" evidence="6">
    <location>
        <begin position="176"/>
        <end position="186"/>
    </location>
</feature>
<dbReference type="GO" id="GO:0005634">
    <property type="term" value="C:nucleus"/>
    <property type="evidence" value="ECO:0007669"/>
    <property type="project" value="UniProtKB-SubCell"/>
</dbReference>
<keyword evidence="4 5" id="KW-0539">Nucleus</keyword>
<evidence type="ECO:0000256" key="3">
    <source>
        <dbReference type="ARBA" id="ARBA00023163"/>
    </source>
</evidence>
<feature type="compositionally biased region" description="Polar residues" evidence="6">
    <location>
        <begin position="281"/>
        <end position="290"/>
    </location>
</feature>
<dbReference type="GO" id="GO:0003700">
    <property type="term" value="F:DNA-binding transcription factor activity"/>
    <property type="evidence" value="ECO:0007669"/>
    <property type="project" value="InterPro"/>
</dbReference>
<dbReference type="Pfam" id="PF00907">
    <property type="entry name" value="T-box"/>
    <property type="match status" value="1"/>
</dbReference>
<keyword evidence="1" id="KW-0805">Transcription regulation</keyword>
<dbReference type="AlphaFoldDB" id="A0A194PPS3"/>